<evidence type="ECO:0000256" key="2">
    <source>
        <dbReference type="PROSITE-ProRule" id="PRU00335"/>
    </source>
</evidence>
<dbReference type="SUPFAM" id="SSF48498">
    <property type="entry name" value="Tetracyclin repressor-like, C-terminal domain"/>
    <property type="match status" value="1"/>
</dbReference>
<evidence type="ECO:0000259" key="4">
    <source>
        <dbReference type="PROSITE" id="PS50977"/>
    </source>
</evidence>
<dbReference type="PANTHER" id="PTHR30055">
    <property type="entry name" value="HTH-TYPE TRANSCRIPTIONAL REGULATOR RUTR"/>
    <property type="match status" value="1"/>
</dbReference>
<dbReference type="InterPro" id="IPR036271">
    <property type="entry name" value="Tet_transcr_reg_TetR-rel_C_sf"/>
</dbReference>
<dbReference type="PROSITE" id="PS50977">
    <property type="entry name" value="HTH_TETR_2"/>
    <property type="match status" value="1"/>
</dbReference>
<comment type="caution">
    <text evidence="5">The sequence shown here is derived from an EMBL/GenBank/DDBJ whole genome shotgun (WGS) entry which is preliminary data.</text>
</comment>
<dbReference type="OrthoDB" id="4709966at2"/>
<keyword evidence="6" id="KW-1185">Reference proteome</keyword>
<dbReference type="RefSeq" id="WP_152816533.1">
    <property type="nucleotide sequence ID" value="NZ_WHPC01000144.1"/>
</dbReference>
<feature type="domain" description="HTH tetR-type" evidence="4">
    <location>
        <begin position="9"/>
        <end position="69"/>
    </location>
</feature>
<feature type="region of interest" description="Disordered" evidence="3">
    <location>
        <begin position="113"/>
        <end position="134"/>
    </location>
</feature>
<evidence type="ECO:0000256" key="3">
    <source>
        <dbReference type="SAM" id="MobiDB-lite"/>
    </source>
</evidence>
<dbReference type="SUPFAM" id="SSF46689">
    <property type="entry name" value="Homeodomain-like"/>
    <property type="match status" value="1"/>
</dbReference>
<dbReference type="PANTHER" id="PTHR30055:SF209">
    <property type="entry name" value="POSSIBLE TRANSCRIPTIONAL REGULATORY PROTEIN (PROBABLY TETR-FAMILY)"/>
    <property type="match status" value="1"/>
</dbReference>
<dbReference type="InterPro" id="IPR009057">
    <property type="entry name" value="Homeodomain-like_sf"/>
</dbReference>
<name>A0A6N7ENK3_9MICO</name>
<accession>A0A6N7ENK3</accession>
<keyword evidence="1 2" id="KW-0238">DNA-binding</keyword>
<evidence type="ECO:0000256" key="1">
    <source>
        <dbReference type="ARBA" id="ARBA00023125"/>
    </source>
</evidence>
<evidence type="ECO:0000313" key="5">
    <source>
        <dbReference type="EMBL" id="MPV39041.1"/>
    </source>
</evidence>
<dbReference type="InterPro" id="IPR001647">
    <property type="entry name" value="HTH_TetR"/>
</dbReference>
<organism evidence="5 6">
    <name type="scientific">Georgenia subflava</name>
    <dbReference type="NCBI Taxonomy" id="1622177"/>
    <lineage>
        <taxon>Bacteria</taxon>
        <taxon>Bacillati</taxon>
        <taxon>Actinomycetota</taxon>
        <taxon>Actinomycetes</taxon>
        <taxon>Micrococcales</taxon>
        <taxon>Bogoriellaceae</taxon>
        <taxon>Georgenia</taxon>
    </lineage>
</organism>
<dbReference type="InterPro" id="IPR050109">
    <property type="entry name" value="HTH-type_TetR-like_transc_reg"/>
</dbReference>
<feature type="non-terminal residue" evidence="5">
    <location>
        <position position="159"/>
    </location>
</feature>
<proteinExistence type="predicted"/>
<gene>
    <name evidence="5" type="ORF">GB881_18725</name>
</gene>
<dbReference type="EMBL" id="WHPC01000144">
    <property type="protein sequence ID" value="MPV39041.1"/>
    <property type="molecule type" value="Genomic_DNA"/>
</dbReference>
<feature type="DNA-binding region" description="H-T-H motif" evidence="2">
    <location>
        <begin position="32"/>
        <end position="51"/>
    </location>
</feature>
<dbReference type="AlphaFoldDB" id="A0A6N7ENK3"/>
<dbReference type="GO" id="GO:0000976">
    <property type="term" value="F:transcription cis-regulatory region binding"/>
    <property type="evidence" value="ECO:0007669"/>
    <property type="project" value="TreeGrafter"/>
</dbReference>
<reference evidence="5 6" key="1">
    <citation type="submission" date="2019-10" db="EMBL/GenBank/DDBJ databases">
        <title>Georgenia wutianyii sp. nov. and Georgenia yuyongxinii sp. nov. isolated from plateau pika (Ochotona curzoniae) in the Qinghai-Tibet plateau of China.</title>
        <authorList>
            <person name="Tian Z."/>
        </authorList>
    </citation>
    <scope>NUCLEOTIDE SEQUENCE [LARGE SCALE GENOMIC DNA]</scope>
    <source>
        <strain evidence="5 6">JCM 19765</strain>
    </source>
</reference>
<dbReference type="Gene3D" id="1.10.357.10">
    <property type="entry name" value="Tetracycline Repressor, domain 2"/>
    <property type="match status" value="1"/>
</dbReference>
<dbReference type="Pfam" id="PF00440">
    <property type="entry name" value="TetR_N"/>
    <property type="match status" value="1"/>
</dbReference>
<feature type="compositionally biased region" description="Basic and acidic residues" evidence="3">
    <location>
        <begin position="119"/>
        <end position="133"/>
    </location>
</feature>
<protein>
    <submittedName>
        <fullName evidence="5">TetR family transcriptional regulator</fullName>
    </submittedName>
</protein>
<dbReference type="Proteomes" id="UP000437709">
    <property type="component" value="Unassembled WGS sequence"/>
</dbReference>
<evidence type="ECO:0000313" key="6">
    <source>
        <dbReference type="Proteomes" id="UP000437709"/>
    </source>
</evidence>
<dbReference type="GO" id="GO:0003700">
    <property type="term" value="F:DNA-binding transcription factor activity"/>
    <property type="evidence" value="ECO:0007669"/>
    <property type="project" value="TreeGrafter"/>
</dbReference>
<sequence>MARPRTHDETVRRRLLEHASEAIAAGGPDSLSVRAVAAAAGTTTAAVYSLFGSREALVQEVVAEGFRRFAGHLAAVPRSDDALADLLALGVAYRTSALANPHFYRVMFAPPSAAGRNESTTDRARRADVDDGGARPAVARPTFLVLRDAVARVRPGAGP</sequence>